<sequence length="338" mass="38278">MKIVPVILAGGKGERFWPLSTPENPKQCLPIVSDQPMIVDTYNRLKDFDDFFIVANSFLCDKFRKLLPENVNYIEEPIARNTAPAIGLACITLLQKYGDCIVFFETADHYYEDISHYIKDIKNACTFASNHDKIVLIGITPKNPHTGYGYIKSGSNVENDLFLVDSFKEKPDLPTAQKYVKDGKYSWNSGMFIGKSSVILHEIEKSLPSLFSGLQNIKEGDFSKEILHDEFSKFEKISIDYGVLERSNETVVLQSTMPWDDIGDFNAVSRILKPDSEGNFSKNPIHSLDAHGNIIISKKLVALIDVEELIIVDTKDALLICKRSESQKIRDIIRKYNN</sequence>
<dbReference type="SUPFAM" id="SSF53448">
    <property type="entry name" value="Nucleotide-diphospho-sugar transferases"/>
    <property type="match status" value="1"/>
</dbReference>
<dbReference type="GO" id="GO:0004475">
    <property type="term" value="F:mannose-1-phosphate guanylyltransferase (GTP) activity"/>
    <property type="evidence" value="ECO:0007669"/>
    <property type="project" value="InterPro"/>
</dbReference>
<evidence type="ECO:0000313" key="3">
    <source>
        <dbReference type="EMBL" id="QEE16005.1"/>
    </source>
</evidence>
<evidence type="ECO:0000259" key="1">
    <source>
        <dbReference type="Pfam" id="PF00483"/>
    </source>
</evidence>
<dbReference type="Pfam" id="PF00483">
    <property type="entry name" value="NTP_transferase"/>
    <property type="match status" value="1"/>
</dbReference>
<accession>A0A5B9DAL3</accession>
<dbReference type="EMBL" id="CP042905">
    <property type="protein sequence ID" value="QEE16005.1"/>
    <property type="molecule type" value="Genomic_DNA"/>
</dbReference>
<protein>
    <submittedName>
        <fullName evidence="3">Mannose-1-phosphate guanylyltransferase</fullName>
    </submittedName>
</protein>
<dbReference type="AlphaFoldDB" id="A0A5B9DAL3"/>
<reference evidence="3 4" key="1">
    <citation type="journal article" date="2020" name="Nature">
        <title>Isolation of an archaeon at the prokaryote-eukaryote interface.</title>
        <authorList>
            <person name="Imachi H."/>
            <person name="Nobu M.K."/>
            <person name="Nakahara N."/>
            <person name="Morono Y."/>
            <person name="Ogawara M."/>
            <person name="Takaki Y."/>
            <person name="Takano Y."/>
            <person name="Uematsu K."/>
            <person name="Ikuta T."/>
            <person name="Ito M."/>
            <person name="Matsui Y."/>
            <person name="Miyazaki M."/>
            <person name="Murata K."/>
            <person name="Saito Y."/>
            <person name="Sakai S."/>
            <person name="Song C."/>
            <person name="Tasumi E."/>
            <person name="Yamanaka Y."/>
            <person name="Yamaguchi T."/>
            <person name="Kamagata Y."/>
            <person name="Tamaki H."/>
            <person name="Takai K."/>
        </authorList>
    </citation>
    <scope>NUCLEOTIDE SEQUENCE [LARGE SCALE GENOMIC DNA]</scope>
    <source>
        <strain evidence="3 4">MK-D1</strain>
    </source>
</reference>
<evidence type="ECO:0000313" key="4">
    <source>
        <dbReference type="Proteomes" id="UP000321408"/>
    </source>
</evidence>
<gene>
    <name evidence="3" type="ORF">DSAG12_01833</name>
</gene>
<dbReference type="OrthoDB" id="5825at2157"/>
<dbReference type="CDD" id="cd02509">
    <property type="entry name" value="GDP-M1P_Guanylyltransferase"/>
    <property type="match status" value="1"/>
</dbReference>
<dbReference type="Pfam" id="PF22640">
    <property type="entry name" value="ManC_GMP_beta-helix"/>
    <property type="match status" value="1"/>
</dbReference>
<dbReference type="Gene3D" id="3.90.550.10">
    <property type="entry name" value="Spore Coat Polysaccharide Biosynthesis Protein SpsA, Chain A"/>
    <property type="match status" value="1"/>
</dbReference>
<dbReference type="GeneID" id="41329826"/>
<feature type="domain" description="Nucleotidyl transferase" evidence="1">
    <location>
        <begin position="5"/>
        <end position="270"/>
    </location>
</feature>
<dbReference type="Proteomes" id="UP000321408">
    <property type="component" value="Chromosome"/>
</dbReference>
<dbReference type="GO" id="GO:0009298">
    <property type="term" value="P:GDP-mannose biosynthetic process"/>
    <property type="evidence" value="ECO:0007669"/>
    <property type="project" value="TreeGrafter"/>
</dbReference>
<dbReference type="InterPro" id="IPR051161">
    <property type="entry name" value="Mannose-6P_isomerase_type2"/>
</dbReference>
<dbReference type="InterPro" id="IPR049577">
    <property type="entry name" value="GMPP_N"/>
</dbReference>
<dbReference type="InterPro" id="IPR029044">
    <property type="entry name" value="Nucleotide-diphossugar_trans"/>
</dbReference>
<evidence type="ECO:0000259" key="2">
    <source>
        <dbReference type="Pfam" id="PF22640"/>
    </source>
</evidence>
<name>A0A5B9DAL3_9ARCH</name>
<proteinExistence type="predicted"/>
<dbReference type="InterPro" id="IPR005835">
    <property type="entry name" value="NTP_transferase_dom"/>
</dbReference>
<feature type="domain" description="MannoseP isomerase/GMP-like beta-helix" evidence="2">
    <location>
        <begin position="287"/>
        <end position="335"/>
    </location>
</feature>
<dbReference type="SUPFAM" id="SSF159283">
    <property type="entry name" value="Guanosine diphospho-D-mannose pyrophosphorylase/mannose-6-phosphate isomerase linker domain"/>
    <property type="match status" value="1"/>
</dbReference>
<dbReference type="PANTHER" id="PTHR46390">
    <property type="entry name" value="MANNOSE-1-PHOSPHATE GUANYLYLTRANSFERASE"/>
    <property type="match status" value="1"/>
</dbReference>
<keyword evidence="4" id="KW-1185">Reference proteome</keyword>
<keyword evidence="3" id="KW-0548">Nucleotidyltransferase</keyword>
<dbReference type="KEGG" id="psyt:DSAG12_01833"/>
<dbReference type="InterPro" id="IPR054566">
    <property type="entry name" value="ManC/GMP-like_b-helix"/>
</dbReference>
<dbReference type="PANTHER" id="PTHR46390:SF1">
    <property type="entry name" value="MANNOSE-1-PHOSPHATE GUANYLYLTRANSFERASE"/>
    <property type="match status" value="1"/>
</dbReference>
<organism evidence="3 4">
    <name type="scientific">Promethearchaeum syntrophicum</name>
    <dbReference type="NCBI Taxonomy" id="2594042"/>
    <lineage>
        <taxon>Archaea</taxon>
        <taxon>Promethearchaeati</taxon>
        <taxon>Promethearchaeota</taxon>
        <taxon>Promethearchaeia</taxon>
        <taxon>Promethearchaeales</taxon>
        <taxon>Promethearchaeaceae</taxon>
        <taxon>Promethearchaeum</taxon>
    </lineage>
</organism>
<keyword evidence="3" id="KW-0808">Transferase</keyword>
<dbReference type="RefSeq" id="WP_147662898.1">
    <property type="nucleotide sequence ID" value="NZ_CP042905.2"/>
</dbReference>
<reference evidence="3 4" key="2">
    <citation type="journal article" date="2024" name="Int. J. Syst. Evol. Microbiol.">
        <title>Promethearchaeum syntrophicum gen. nov., sp. nov., an anaerobic, obligately syntrophic archaeon, the first isolate of the lineage 'Asgard' archaea, and proposal of the new archaeal phylum Promethearchaeota phyl. nov. and kingdom Promethearchaeati regn. nov.</title>
        <authorList>
            <person name="Imachi H."/>
            <person name="Nobu M.K."/>
            <person name="Kato S."/>
            <person name="Takaki Y."/>
            <person name="Miyazaki M."/>
            <person name="Miyata M."/>
            <person name="Ogawara M."/>
            <person name="Saito Y."/>
            <person name="Sakai S."/>
            <person name="Tahara Y.O."/>
            <person name="Takano Y."/>
            <person name="Tasumi E."/>
            <person name="Uematsu K."/>
            <person name="Yoshimura T."/>
            <person name="Itoh T."/>
            <person name="Ohkuma M."/>
            <person name="Takai K."/>
        </authorList>
    </citation>
    <scope>NUCLEOTIDE SEQUENCE [LARGE SCALE GENOMIC DNA]</scope>
    <source>
        <strain evidence="3 4">MK-D1</strain>
    </source>
</reference>